<feature type="compositionally biased region" description="Polar residues" evidence="1">
    <location>
        <begin position="572"/>
        <end position="622"/>
    </location>
</feature>
<evidence type="ECO:0000256" key="1">
    <source>
        <dbReference type="SAM" id="MobiDB-lite"/>
    </source>
</evidence>
<feature type="compositionally biased region" description="Low complexity" evidence="1">
    <location>
        <begin position="633"/>
        <end position="657"/>
    </location>
</feature>
<sequence>MTLPFEIAEIHGALALAYKVAEIAFSDVHDAHQQYLDFRQDIEDLTNSLHNLAGAIGQARRGALLSMRPSTATTTGFNHVLGSFTAVLEDCRRLVEHNATYGEHHGPVYNLRWFLTVRDDIDMLRDRIAFLNIKLSVAFKSLEIEANDGTRRLVVGVGELLLRRIDDLESRISRLLGEPLPAEPERTIEIPKPVLEILTNIYRARAVNLLELALSQGIDETIFYLDRATQFHSRRRHTTKPLPEPSQAFKFANIIRAYWTLQATKSTDEYRRLSARVTIEDFETHFPRLGMTVPRYLNKLGESILEAYDALALSGDEAPTIQQVQDILQRERHAWEEHCGWRPRHRDENNPRRGEKILACRLQDASAAEQSLEMWQYDAVNQRQLTLITCGMNRADWIYHIDLSSVQVMPMDDAFSPQNDCYSLFVDPIRNGGQAGFSLAFYGKRGLFNFQQVVTGYKVVDDLAGVRVSIQQASRVIGGSQRIGTCRVQLWSSTVRPTGRSIPREILGSSTSTLRNLPRNNSSTPAPSLPPLANFSRITLSQDSVLTPPTSPSSSTLSIESSYPVQLPPSQSPATGQRSTPSPNNQRHSDNSFGSTFPRNSAFMTPTTNFGRLPTNEFNRISTHGHGNLNRGSSRPLSVLSQSSTSTFSTSTSTPSRNAVQVDPRGNLSVTINSPDPPRLIVFLKGRTQPEPNTLFVIDIDQHVNINPDLCGCRQSGTNARTSSDRRPQESPATCCRVVLQGVSGAYIRAKETDTVPENSNGRNSSTTMWNLASGGRFQDDEEGLTEVKRVTLVTFEFASVEARKSFVEHFDKLKKLYMKLAAVKV</sequence>
<evidence type="ECO:0000313" key="3">
    <source>
        <dbReference type="Proteomes" id="UP001302126"/>
    </source>
</evidence>
<protein>
    <submittedName>
        <fullName evidence="2">Uncharacterized protein</fullName>
    </submittedName>
</protein>
<feature type="region of interest" description="Disordered" evidence="1">
    <location>
        <begin position="501"/>
        <end position="673"/>
    </location>
</feature>
<comment type="caution">
    <text evidence="2">The sequence shown here is derived from an EMBL/GenBank/DDBJ whole genome shotgun (WGS) entry which is preliminary data.</text>
</comment>
<dbReference type="AlphaFoldDB" id="A0AAN6WPW6"/>
<feature type="compositionally biased region" description="Low complexity" evidence="1">
    <location>
        <begin position="544"/>
        <end position="562"/>
    </location>
</feature>
<keyword evidence="3" id="KW-1185">Reference proteome</keyword>
<proteinExistence type="predicted"/>
<organism evidence="2 3">
    <name type="scientific">Podospora australis</name>
    <dbReference type="NCBI Taxonomy" id="1536484"/>
    <lineage>
        <taxon>Eukaryota</taxon>
        <taxon>Fungi</taxon>
        <taxon>Dikarya</taxon>
        <taxon>Ascomycota</taxon>
        <taxon>Pezizomycotina</taxon>
        <taxon>Sordariomycetes</taxon>
        <taxon>Sordariomycetidae</taxon>
        <taxon>Sordariales</taxon>
        <taxon>Podosporaceae</taxon>
        <taxon>Podospora</taxon>
    </lineage>
</organism>
<dbReference type="Proteomes" id="UP001302126">
    <property type="component" value="Unassembled WGS sequence"/>
</dbReference>
<name>A0AAN6WPW6_9PEZI</name>
<accession>A0AAN6WPW6</accession>
<feature type="compositionally biased region" description="Polar residues" evidence="1">
    <location>
        <begin position="508"/>
        <end position="519"/>
    </location>
</feature>
<feature type="compositionally biased region" description="Low complexity" evidence="1">
    <location>
        <begin position="520"/>
        <end position="534"/>
    </location>
</feature>
<reference evidence="2" key="2">
    <citation type="submission" date="2023-05" db="EMBL/GenBank/DDBJ databases">
        <authorList>
            <consortium name="Lawrence Berkeley National Laboratory"/>
            <person name="Steindorff A."/>
            <person name="Hensen N."/>
            <person name="Bonometti L."/>
            <person name="Westerberg I."/>
            <person name="Brannstrom I.O."/>
            <person name="Guillou S."/>
            <person name="Cros-Aarteil S."/>
            <person name="Calhoun S."/>
            <person name="Haridas S."/>
            <person name="Kuo A."/>
            <person name="Mondo S."/>
            <person name="Pangilinan J."/>
            <person name="Riley R."/>
            <person name="Labutti K."/>
            <person name="Andreopoulos B."/>
            <person name="Lipzen A."/>
            <person name="Chen C."/>
            <person name="Yanf M."/>
            <person name="Daum C."/>
            <person name="Ng V."/>
            <person name="Clum A."/>
            <person name="Ohm R."/>
            <person name="Martin F."/>
            <person name="Silar P."/>
            <person name="Natvig D."/>
            <person name="Lalanne C."/>
            <person name="Gautier V."/>
            <person name="Ament-Velasquez S.L."/>
            <person name="Kruys A."/>
            <person name="Hutchinson M.I."/>
            <person name="Powell A.J."/>
            <person name="Barry K."/>
            <person name="Miller A.N."/>
            <person name="Grigoriev I.V."/>
            <person name="Debuchy R."/>
            <person name="Gladieux P."/>
            <person name="Thoren M.H."/>
            <person name="Johannesson H."/>
        </authorList>
    </citation>
    <scope>NUCLEOTIDE SEQUENCE</scope>
    <source>
        <strain evidence="2">PSN309</strain>
    </source>
</reference>
<evidence type="ECO:0000313" key="2">
    <source>
        <dbReference type="EMBL" id="KAK4185801.1"/>
    </source>
</evidence>
<reference evidence="2" key="1">
    <citation type="journal article" date="2023" name="Mol. Phylogenet. Evol.">
        <title>Genome-scale phylogeny and comparative genomics of the fungal order Sordariales.</title>
        <authorList>
            <person name="Hensen N."/>
            <person name="Bonometti L."/>
            <person name="Westerberg I."/>
            <person name="Brannstrom I.O."/>
            <person name="Guillou S."/>
            <person name="Cros-Aarteil S."/>
            <person name="Calhoun S."/>
            <person name="Haridas S."/>
            <person name="Kuo A."/>
            <person name="Mondo S."/>
            <person name="Pangilinan J."/>
            <person name="Riley R."/>
            <person name="LaButti K."/>
            <person name="Andreopoulos B."/>
            <person name="Lipzen A."/>
            <person name="Chen C."/>
            <person name="Yan M."/>
            <person name="Daum C."/>
            <person name="Ng V."/>
            <person name="Clum A."/>
            <person name="Steindorff A."/>
            <person name="Ohm R.A."/>
            <person name="Martin F."/>
            <person name="Silar P."/>
            <person name="Natvig D.O."/>
            <person name="Lalanne C."/>
            <person name="Gautier V."/>
            <person name="Ament-Velasquez S.L."/>
            <person name="Kruys A."/>
            <person name="Hutchinson M.I."/>
            <person name="Powell A.J."/>
            <person name="Barry K."/>
            <person name="Miller A.N."/>
            <person name="Grigoriev I.V."/>
            <person name="Debuchy R."/>
            <person name="Gladieux P."/>
            <person name="Hiltunen Thoren M."/>
            <person name="Johannesson H."/>
        </authorList>
    </citation>
    <scope>NUCLEOTIDE SEQUENCE</scope>
    <source>
        <strain evidence="2">PSN309</strain>
    </source>
</reference>
<dbReference type="EMBL" id="MU864439">
    <property type="protein sequence ID" value="KAK4185801.1"/>
    <property type="molecule type" value="Genomic_DNA"/>
</dbReference>
<gene>
    <name evidence="2" type="ORF">QBC35DRAFT_502847</name>
</gene>